<organism evidence="1 2">
    <name type="scientific">Sitophilus oryzae</name>
    <name type="common">Rice weevil</name>
    <name type="synonym">Curculio oryzae</name>
    <dbReference type="NCBI Taxonomy" id="7048"/>
    <lineage>
        <taxon>Eukaryota</taxon>
        <taxon>Metazoa</taxon>
        <taxon>Ecdysozoa</taxon>
        <taxon>Arthropoda</taxon>
        <taxon>Hexapoda</taxon>
        <taxon>Insecta</taxon>
        <taxon>Pterygota</taxon>
        <taxon>Neoptera</taxon>
        <taxon>Endopterygota</taxon>
        <taxon>Coleoptera</taxon>
        <taxon>Polyphaga</taxon>
        <taxon>Cucujiformia</taxon>
        <taxon>Curculionidae</taxon>
        <taxon>Dryophthorinae</taxon>
        <taxon>Sitophilus</taxon>
    </lineage>
</organism>
<protein>
    <submittedName>
        <fullName evidence="2">Uncharacterized protein LOC115881408</fullName>
    </submittedName>
</protein>
<dbReference type="AlphaFoldDB" id="A0A6J2XUL6"/>
<dbReference type="RefSeq" id="XP_030754726.1">
    <property type="nucleotide sequence ID" value="XM_030898866.1"/>
</dbReference>
<dbReference type="KEGG" id="soy:115881408"/>
<reference evidence="2" key="1">
    <citation type="submission" date="2025-08" db="UniProtKB">
        <authorList>
            <consortium name="RefSeq"/>
        </authorList>
    </citation>
    <scope>IDENTIFICATION</scope>
    <source>
        <tissue evidence="2">Gonads</tissue>
    </source>
</reference>
<sequence>MANAPSTIIIKSLDKSNFPLDMGLVVMREMFTFGVKDISIKGDKIFICLTYTPRHQNLKKKFGDLPIQYIRTKMFDKEKDLKLFETALKIFNFKIRLDEEEEEEFQQQQQQIESGPSRKKVKVSQPESSLLESRISLDSEQVSLGGVHMLLHTYVDVTQFCLLECMFQVVMMSRALTKNL</sequence>
<name>A0A6J2XUL6_SITOR</name>
<keyword evidence="1" id="KW-1185">Reference proteome</keyword>
<gene>
    <name evidence="2" type="primary">LOC115881408</name>
</gene>
<accession>A0A6J2XUL6</accession>
<evidence type="ECO:0000313" key="1">
    <source>
        <dbReference type="Proteomes" id="UP000504635"/>
    </source>
</evidence>
<dbReference type="InParanoid" id="A0A6J2XUL6"/>
<proteinExistence type="predicted"/>
<dbReference type="Proteomes" id="UP000504635">
    <property type="component" value="Unplaced"/>
</dbReference>
<dbReference type="GeneID" id="115881408"/>
<dbReference type="OrthoDB" id="6732782at2759"/>
<evidence type="ECO:0000313" key="2">
    <source>
        <dbReference type="RefSeq" id="XP_030754726.1"/>
    </source>
</evidence>